<feature type="transmembrane region" description="Helical" evidence="1">
    <location>
        <begin position="266"/>
        <end position="285"/>
    </location>
</feature>
<evidence type="ECO:0000256" key="1">
    <source>
        <dbReference type="SAM" id="Phobius"/>
    </source>
</evidence>
<evidence type="ECO:0000313" key="4">
    <source>
        <dbReference type="Proteomes" id="UP000014216"/>
    </source>
</evidence>
<dbReference type="OrthoDB" id="1524053at2"/>
<dbReference type="Pfam" id="PF00892">
    <property type="entry name" value="EamA"/>
    <property type="match status" value="1"/>
</dbReference>
<dbReference type="SUPFAM" id="SSF103481">
    <property type="entry name" value="Multidrug resistance efflux transporter EmrE"/>
    <property type="match status" value="2"/>
</dbReference>
<feature type="transmembrane region" description="Helical" evidence="1">
    <location>
        <begin position="100"/>
        <end position="130"/>
    </location>
</feature>
<feature type="transmembrane region" description="Helical" evidence="1">
    <location>
        <begin position="238"/>
        <end position="259"/>
    </location>
</feature>
<accession>S0FTX8</accession>
<gene>
    <name evidence="3" type="ORF">Dpo_7c00180</name>
</gene>
<keyword evidence="1" id="KW-0812">Transmembrane</keyword>
<feature type="transmembrane region" description="Helical" evidence="1">
    <location>
        <begin position="30"/>
        <end position="49"/>
    </location>
</feature>
<dbReference type="RefSeq" id="WP_006966973.1">
    <property type="nucleotide sequence ID" value="NZ_APJX01000007.1"/>
</dbReference>
<dbReference type="EMBL" id="APJX01000007">
    <property type="protein sequence ID" value="EMS78548.1"/>
    <property type="molecule type" value="Genomic_DNA"/>
</dbReference>
<feature type="transmembrane region" description="Helical" evidence="1">
    <location>
        <begin position="151"/>
        <end position="170"/>
    </location>
</feature>
<evidence type="ECO:0000259" key="2">
    <source>
        <dbReference type="Pfam" id="PF00892"/>
    </source>
</evidence>
<keyword evidence="1" id="KW-1133">Transmembrane helix</keyword>
<feature type="transmembrane region" description="Helical" evidence="1">
    <location>
        <begin position="211"/>
        <end position="232"/>
    </location>
</feature>
<name>S0FTX8_9BACT</name>
<keyword evidence="4" id="KW-1185">Reference proteome</keyword>
<keyword evidence="1" id="KW-0472">Membrane</keyword>
<dbReference type="InterPro" id="IPR000620">
    <property type="entry name" value="EamA_dom"/>
</dbReference>
<feature type="domain" description="EamA" evidence="2">
    <location>
        <begin position="3"/>
        <end position="129"/>
    </location>
</feature>
<dbReference type="Proteomes" id="UP000014216">
    <property type="component" value="Unassembled WGS sequence"/>
</dbReference>
<dbReference type="InterPro" id="IPR037185">
    <property type="entry name" value="EmrE-like"/>
</dbReference>
<proteinExistence type="predicted"/>
<protein>
    <submittedName>
        <fullName evidence="3">Multidrug resistance efflux transporter EmrE family</fullName>
    </submittedName>
</protein>
<feature type="transmembrane region" description="Helical" evidence="1">
    <location>
        <begin position="61"/>
        <end position="80"/>
    </location>
</feature>
<sequence>MQGFLFLLLTILFSSGVALSMKAGNKPTVNLWQFLAVNYVVCTAGLIAWGAWKTLGDNSLFIWFLGIFTGVMYVLCLWLFNKAIRAEGLALSTTMMRLSSAIPTLGSLIFFSETTGFFQALGIALAFLCLPLASREPIRFRRSQRNTAHGILWGLLLFGAYGITDFVFKIQAELAPRADSKAFLATIFGTALILTLPRLKGLKRPGRDCLIWGTALGTTNVLATYFWVLALSHLPGAIAYPTLGLGVIAVTTLISLVFWKETLRPANYLFLAMACVAIFLINAGGA</sequence>
<reference evidence="3 4" key="1">
    <citation type="journal article" date="2013" name="Genome Announc.">
        <title>Draft Genome Sequence of Desulfotignum phosphitoxidans DSM 13687 Strain FiPS-3.</title>
        <authorList>
            <person name="Poehlein A."/>
            <person name="Daniel R."/>
            <person name="Simeonova D.D."/>
        </authorList>
    </citation>
    <scope>NUCLEOTIDE SEQUENCE [LARGE SCALE GENOMIC DNA]</scope>
    <source>
        <strain evidence="3 4">DSM 13687</strain>
    </source>
</reference>
<comment type="caution">
    <text evidence="3">The sequence shown here is derived from an EMBL/GenBank/DDBJ whole genome shotgun (WGS) entry which is preliminary data.</text>
</comment>
<organism evidence="3 4">
    <name type="scientific">Desulfotignum phosphitoxidans DSM 13687</name>
    <dbReference type="NCBI Taxonomy" id="1286635"/>
    <lineage>
        <taxon>Bacteria</taxon>
        <taxon>Pseudomonadati</taxon>
        <taxon>Thermodesulfobacteriota</taxon>
        <taxon>Desulfobacteria</taxon>
        <taxon>Desulfobacterales</taxon>
        <taxon>Desulfobacteraceae</taxon>
        <taxon>Desulfotignum</taxon>
    </lineage>
</organism>
<dbReference type="Gene3D" id="1.10.3730.20">
    <property type="match status" value="1"/>
</dbReference>
<feature type="transmembrane region" description="Helical" evidence="1">
    <location>
        <begin position="182"/>
        <end position="199"/>
    </location>
</feature>
<dbReference type="GO" id="GO:0016020">
    <property type="term" value="C:membrane"/>
    <property type="evidence" value="ECO:0007669"/>
    <property type="project" value="InterPro"/>
</dbReference>
<dbReference type="AlphaFoldDB" id="S0FTX8"/>
<evidence type="ECO:0000313" key="3">
    <source>
        <dbReference type="EMBL" id="EMS78548.1"/>
    </source>
</evidence>